<organism evidence="1 2">
    <name type="scientific">Olivibacter domesticus</name>
    <name type="common">Pseudosphingobacterium domesticum</name>
    <dbReference type="NCBI Taxonomy" id="407022"/>
    <lineage>
        <taxon>Bacteria</taxon>
        <taxon>Pseudomonadati</taxon>
        <taxon>Bacteroidota</taxon>
        <taxon>Sphingobacteriia</taxon>
        <taxon>Sphingobacteriales</taxon>
        <taxon>Sphingobacteriaceae</taxon>
        <taxon>Olivibacter</taxon>
    </lineage>
</organism>
<gene>
    <name evidence="1" type="ORF">SAMN05661044_04678</name>
</gene>
<accession>A0A1H7WUJ1</accession>
<evidence type="ECO:0000313" key="2">
    <source>
        <dbReference type="Proteomes" id="UP000199421"/>
    </source>
</evidence>
<reference evidence="2" key="1">
    <citation type="submission" date="2016-10" db="EMBL/GenBank/DDBJ databases">
        <authorList>
            <person name="Varghese N."/>
            <person name="Submissions S."/>
        </authorList>
    </citation>
    <scope>NUCLEOTIDE SEQUENCE [LARGE SCALE GENOMIC DNA]</scope>
    <source>
        <strain evidence="2">DSM 18733</strain>
    </source>
</reference>
<evidence type="ECO:0000313" key="1">
    <source>
        <dbReference type="EMBL" id="SEM24985.1"/>
    </source>
</evidence>
<protein>
    <submittedName>
        <fullName evidence="1">Uncharacterized protein</fullName>
    </submittedName>
</protein>
<keyword evidence="2" id="KW-1185">Reference proteome</keyword>
<proteinExistence type="predicted"/>
<dbReference type="AlphaFoldDB" id="A0A1H7WUJ1"/>
<dbReference type="EMBL" id="FOAF01000009">
    <property type="protein sequence ID" value="SEM24985.1"/>
    <property type="molecule type" value="Genomic_DNA"/>
</dbReference>
<dbReference type="STRING" id="407022.SAMN05661044_04678"/>
<sequence>MRLLKFRSTGRSHPNYKSVDELYPGVQKGGHTGIYYSTRQTNQYTVALHHLFVYFCVMEKTINQAEPCTGNVNTY</sequence>
<name>A0A1H7WUJ1_OLID1</name>
<dbReference type="Proteomes" id="UP000199421">
    <property type="component" value="Unassembled WGS sequence"/>
</dbReference>